<dbReference type="EMBL" id="CP041150">
    <property type="protein sequence ID" value="QDF71918.1"/>
    <property type="molecule type" value="Genomic_DNA"/>
</dbReference>
<dbReference type="Proteomes" id="UP000317728">
    <property type="component" value="Chromosome"/>
</dbReference>
<protein>
    <submittedName>
        <fullName evidence="1">Uncharacterized protein</fullName>
    </submittedName>
</protein>
<gene>
    <name evidence="1" type="ORF">FJK96_18340</name>
</gene>
<accession>A0AB73U5G6</accession>
<reference evidence="1 2" key="1">
    <citation type="submission" date="2019-06" db="EMBL/GenBank/DDBJ databases">
        <title>Whole geneome sequnce of Mycobacteroides chelonae M77 isolated from bovine milk from Meghalaya, India.</title>
        <authorList>
            <person name="Vise E."/>
            <person name="Das S."/>
            <person name="Garg A."/>
            <person name="Ghatak S."/>
            <person name="Shakuntala I."/>
            <person name="Milton A.A.P."/>
            <person name="Karam A."/>
            <person name="Sanjukta R."/>
            <person name="Puro K."/>
            <person name="Sen A."/>
        </authorList>
    </citation>
    <scope>NUCLEOTIDE SEQUENCE [LARGE SCALE GENOMIC DNA]</scope>
    <source>
        <strain evidence="1 2">M77</strain>
    </source>
</reference>
<sequence length="397" mass="43446">MTVGHLAGIELQGSGAAFWTGQVGAATAAFDVDGWTVAVAEGSKWLVVYAPIESDIDQIFEVALAQANLCLDYLSATGRGDAVIYQPHNVSLTWALTGQKVTMRATRIILGTMAMHTRTYGLDADGNEIPSPPAPPPQLHNALRFLRMARTGEVLYDAYRNMFLALEAVLHDLYPQRGVGEGEWFKAALRHVAPIASADILAPDNEVDPVGWAYRNIYSEMRSGLMHAKRDYHLPGDEAQRAKMERSFESLWRYTSALMGRALGASYDSGHIVTAGWKGFARSLCETVELVATNDTHELLTKHGVFAGPESDVVKLDSGSMSYPEDYLGAVDGFCDGETVRALGPITRVGARYEHGDTLEFVAFEPGLVVGDSVEEFQIRIGWRHTNPVSIRSHFPM</sequence>
<dbReference type="AlphaFoldDB" id="A0AB73U5G6"/>
<dbReference type="RefSeq" id="WP_075908131.1">
    <property type="nucleotide sequence ID" value="NZ_CP041150.1"/>
</dbReference>
<organism evidence="1 2">
    <name type="scientific">Mycobacteroides chelonae</name>
    <name type="common">Mycobacterium chelonae</name>
    <dbReference type="NCBI Taxonomy" id="1774"/>
    <lineage>
        <taxon>Bacteria</taxon>
        <taxon>Bacillati</taxon>
        <taxon>Actinomycetota</taxon>
        <taxon>Actinomycetes</taxon>
        <taxon>Mycobacteriales</taxon>
        <taxon>Mycobacteriaceae</taxon>
        <taxon>Mycobacteroides</taxon>
    </lineage>
</organism>
<name>A0AB73U5G6_MYCCH</name>
<evidence type="ECO:0000313" key="2">
    <source>
        <dbReference type="Proteomes" id="UP000317728"/>
    </source>
</evidence>
<proteinExistence type="predicted"/>
<evidence type="ECO:0000313" key="1">
    <source>
        <dbReference type="EMBL" id="QDF71918.1"/>
    </source>
</evidence>